<dbReference type="EC" id="5.4.99.-" evidence="5"/>
<dbReference type="GO" id="GO:0140098">
    <property type="term" value="F:catalytic activity, acting on RNA"/>
    <property type="evidence" value="ECO:0007669"/>
    <property type="project" value="UniProtKB-ARBA"/>
</dbReference>
<dbReference type="eggNOG" id="COG0564">
    <property type="taxonomic scope" value="Bacteria"/>
</dbReference>
<dbReference type="GO" id="GO:0009982">
    <property type="term" value="F:pseudouridine synthase activity"/>
    <property type="evidence" value="ECO:0007669"/>
    <property type="project" value="InterPro"/>
</dbReference>
<keyword evidence="3 5" id="KW-0413">Isomerase</keyword>
<reference evidence="7 8" key="1">
    <citation type="journal article" date="2013" name="Genome Announc.">
        <title>Draft Whole-Genome Sequence of Bacillus sonorensis Strain L12, a Source of Nonribosomal Lipopeptides.</title>
        <authorList>
            <person name="Adimpong D.B."/>
            <person name="Sorensen K.I."/>
            <person name="Nielsen D.S."/>
            <person name="Thorsen L."/>
            <person name="Rasmussen T.B."/>
            <person name="Derkx P.M."/>
            <person name="Jespersen L."/>
        </authorList>
    </citation>
    <scope>NUCLEOTIDE SEQUENCE [LARGE SCALE GENOMIC DNA]</scope>
    <source>
        <strain evidence="7 8">L12</strain>
    </source>
</reference>
<gene>
    <name evidence="7" type="ORF">BSONL12_02809</name>
</gene>
<evidence type="ECO:0000256" key="2">
    <source>
        <dbReference type="ARBA" id="ARBA00010876"/>
    </source>
</evidence>
<comment type="catalytic activity">
    <reaction evidence="1 5">
        <text>a uridine in RNA = a pseudouridine in RNA</text>
        <dbReference type="Rhea" id="RHEA:48348"/>
        <dbReference type="Rhea" id="RHEA-COMP:12068"/>
        <dbReference type="Rhea" id="RHEA-COMP:12069"/>
        <dbReference type="ChEBI" id="CHEBI:65314"/>
        <dbReference type="ChEBI" id="CHEBI:65315"/>
    </reaction>
</comment>
<sequence length="319" mass="35878">MAEKLLRERRVKMNQQNRGLTFLAGSRHDGEHLFSFLKKEAKASKPVIQYWTANQKIKINHKAAAHNQQLKSGDRIDIDLREEEESGVIPEYGELHVLFEDDHMLIVNKPAGIATHPNEKGQTGTLSNLIAFYDQTNGTERKIRHVHRLDKDTSGAVVFAKHRLAHAILDEQLQKKELARTYLAIAEGKLKNRKGTIKDPIGRDRYHPARRRVSPTGQAAVTHYTVKGYHPTYDVSLCELRLETGRTHQIRVHLAHLGHPLSGDELYGGSTGLLQRQALHAAEISVTHPISGERLTVNAPLPDDFKNAAIRIFGTDLPI</sequence>
<comment type="similarity">
    <text evidence="2 5">Belongs to the pseudouridine synthase RluA family.</text>
</comment>
<dbReference type="PANTHER" id="PTHR21600:SF71">
    <property type="entry name" value="PSEUDOURIDINE SYNTHASE"/>
    <property type="match status" value="1"/>
</dbReference>
<dbReference type="AlphaFoldDB" id="M5PES7"/>
<dbReference type="PROSITE" id="PS01129">
    <property type="entry name" value="PSI_RLU"/>
    <property type="match status" value="1"/>
</dbReference>
<dbReference type="SUPFAM" id="SSF55120">
    <property type="entry name" value="Pseudouridine synthase"/>
    <property type="match status" value="1"/>
</dbReference>
<evidence type="ECO:0000256" key="3">
    <source>
        <dbReference type="ARBA" id="ARBA00023235"/>
    </source>
</evidence>
<dbReference type="Proteomes" id="UP000011907">
    <property type="component" value="Unassembled WGS sequence"/>
</dbReference>
<dbReference type="Pfam" id="PF00849">
    <property type="entry name" value="PseudoU_synth_2"/>
    <property type="match status" value="1"/>
</dbReference>
<comment type="caution">
    <text evidence="7">The sequence shown here is derived from an EMBL/GenBank/DDBJ whole genome shotgun (WGS) entry which is preliminary data.</text>
</comment>
<comment type="function">
    <text evidence="5">Responsible for synthesis of pseudouridine from uracil.</text>
</comment>
<dbReference type="STRING" id="1274524.BSONL12_02809"/>
<dbReference type="InterPro" id="IPR050188">
    <property type="entry name" value="RluA_PseudoU_synthase"/>
</dbReference>
<evidence type="ECO:0000259" key="6">
    <source>
        <dbReference type="Pfam" id="PF00849"/>
    </source>
</evidence>
<dbReference type="NCBIfam" id="TIGR00005">
    <property type="entry name" value="rluA_subfam"/>
    <property type="match status" value="1"/>
</dbReference>
<evidence type="ECO:0000313" key="8">
    <source>
        <dbReference type="Proteomes" id="UP000011907"/>
    </source>
</evidence>
<organism evidence="7 8">
    <name type="scientific">Bacillus sonorensis L12</name>
    <dbReference type="NCBI Taxonomy" id="1274524"/>
    <lineage>
        <taxon>Bacteria</taxon>
        <taxon>Bacillati</taxon>
        <taxon>Bacillota</taxon>
        <taxon>Bacilli</taxon>
        <taxon>Bacillales</taxon>
        <taxon>Bacillaceae</taxon>
        <taxon>Bacillus</taxon>
    </lineage>
</organism>
<dbReference type="InterPro" id="IPR006145">
    <property type="entry name" value="PsdUridine_synth_RsuA/RluA"/>
</dbReference>
<dbReference type="FunFam" id="3.30.2350.10:FF:000005">
    <property type="entry name" value="Pseudouridine synthase"/>
    <property type="match status" value="1"/>
</dbReference>
<feature type="domain" description="Pseudouridine synthase RsuA/RluA-like" evidence="6">
    <location>
        <begin position="103"/>
        <end position="256"/>
    </location>
</feature>
<name>M5PES7_9BACI</name>
<protein>
    <recommendedName>
        <fullName evidence="5">Pseudouridine synthase</fullName>
        <ecNumber evidence="5">5.4.99.-</ecNumber>
    </recommendedName>
</protein>
<feature type="active site" evidence="4">
    <location>
        <position position="150"/>
    </location>
</feature>
<evidence type="ECO:0000256" key="4">
    <source>
        <dbReference type="PIRSR" id="PIRSR606225-1"/>
    </source>
</evidence>
<dbReference type="GO" id="GO:0003723">
    <property type="term" value="F:RNA binding"/>
    <property type="evidence" value="ECO:0007669"/>
    <property type="project" value="InterPro"/>
</dbReference>
<evidence type="ECO:0000256" key="5">
    <source>
        <dbReference type="RuleBase" id="RU362028"/>
    </source>
</evidence>
<evidence type="ECO:0000313" key="7">
    <source>
        <dbReference type="EMBL" id="EME75870.1"/>
    </source>
</evidence>
<dbReference type="EMBL" id="AOFM01000003">
    <property type="protein sequence ID" value="EME75870.1"/>
    <property type="molecule type" value="Genomic_DNA"/>
</dbReference>
<dbReference type="InterPro" id="IPR006224">
    <property type="entry name" value="PsdUridine_synth_RluA-like_CS"/>
</dbReference>
<evidence type="ECO:0000256" key="1">
    <source>
        <dbReference type="ARBA" id="ARBA00000073"/>
    </source>
</evidence>
<dbReference type="CDD" id="cd02869">
    <property type="entry name" value="PseudoU_synth_RluA_like"/>
    <property type="match status" value="1"/>
</dbReference>
<accession>M5PES7</accession>
<dbReference type="PANTHER" id="PTHR21600">
    <property type="entry name" value="MITOCHONDRIAL RNA PSEUDOURIDINE SYNTHASE"/>
    <property type="match status" value="1"/>
</dbReference>
<dbReference type="PATRIC" id="fig|1274524.3.peg.611"/>
<proteinExistence type="inferred from homology"/>
<dbReference type="Gene3D" id="3.30.2350.10">
    <property type="entry name" value="Pseudouridine synthase"/>
    <property type="match status" value="1"/>
</dbReference>
<dbReference type="InterPro" id="IPR006225">
    <property type="entry name" value="PsdUridine_synth_RluC/D"/>
</dbReference>
<dbReference type="InterPro" id="IPR020103">
    <property type="entry name" value="PsdUridine_synth_cat_dom_sf"/>
</dbReference>
<dbReference type="GO" id="GO:0000455">
    <property type="term" value="P:enzyme-directed rRNA pseudouridine synthesis"/>
    <property type="evidence" value="ECO:0007669"/>
    <property type="project" value="TreeGrafter"/>
</dbReference>